<dbReference type="AlphaFoldDB" id="A0AAD0WKN8"/>
<dbReference type="NCBIfam" id="TIGR02646">
    <property type="entry name" value="retron system putative HNH endonuclease"/>
    <property type="match status" value="1"/>
</dbReference>
<reference evidence="1 2" key="1">
    <citation type="submission" date="2017-08" db="EMBL/GenBank/DDBJ databases">
        <title>Comparative genomics of bacteria isolated from necrotic lesions of AOD affected trees.</title>
        <authorList>
            <person name="Doonan J."/>
            <person name="Denman S."/>
            <person name="McDonald J.E."/>
        </authorList>
    </citation>
    <scope>NUCLEOTIDE SEQUENCE [LARGE SCALE GENOMIC DNA]</scope>
    <source>
        <strain evidence="1 2">477</strain>
    </source>
</reference>
<organism evidence="1 2">
    <name type="scientific">Lonsdalea britannica</name>
    <dbReference type="NCBI Taxonomy" id="1082704"/>
    <lineage>
        <taxon>Bacteria</taxon>
        <taxon>Pseudomonadati</taxon>
        <taxon>Pseudomonadota</taxon>
        <taxon>Gammaproteobacteria</taxon>
        <taxon>Enterobacterales</taxon>
        <taxon>Pectobacteriaceae</taxon>
        <taxon>Lonsdalea</taxon>
    </lineage>
</organism>
<gene>
    <name evidence="1" type="ORF">CKQ53_08435</name>
</gene>
<dbReference type="RefSeq" id="WP_118894888.1">
    <property type="nucleotide sequence ID" value="NZ_CP023009.1"/>
</dbReference>
<name>A0AAD0WKN8_9GAMM</name>
<sequence length="209" mass="24146">MRAIEKSHEPRSLAQYRVKNREYDGPNFTPIKVEIRTYLLAEQGYLCAYCMKRISTDSMKIEHWACQHDHPELELSYKNMLGCCMGNEGKPKNLQTCDTRKGSDCIKFNPSEPNHHVNDLIKFHGDGKIYSTDSEFNIQLVKVLNLNSDRLVRNRTLLIDSIRKELNAKKGKRTKSEIKKLIAVYLEVDTDGKLKEYYGVAINYLSAKI</sequence>
<proteinExistence type="predicted"/>
<accession>A0AAD0WKN8</accession>
<dbReference type="EMBL" id="CP023009">
    <property type="protein sequence ID" value="AXW87006.1"/>
    <property type="molecule type" value="Genomic_DNA"/>
</dbReference>
<dbReference type="Proteomes" id="UP000263881">
    <property type="component" value="Chromosome"/>
</dbReference>
<evidence type="ECO:0000313" key="1">
    <source>
        <dbReference type="EMBL" id="AXW87006.1"/>
    </source>
</evidence>
<evidence type="ECO:0000313" key="2">
    <source>
        <dbReference type="Proteomes" id="UP000263881"/>
    </source>
</evidence>
<keyword evidence="2" id="KW-1185">Reference proteome</keyword>
<dbReference type="InterPro" id="IPR013467">
    <property type="entry name" value="HNH78-like"/>
</dbReference>
<protein>
    <submittedName>
        <fullName evidence="1">TIGR02646 family protein</fullName>
    </submittedName>
</protein>
<dbReference type="KEGG" id="lbq:CKQ53_08435"/>